<feature type="active site" description="Proton acceptor" evidence="7">
    <location>
        <position position="247"/>
    </location>
</feature>
<organism evidence="10 11">
    <name type="scientific">Puniceispirillum marinum (strain IMCC1322)</name>
    <dbReference type="NCBI Taxonomy" id="488538"/>
    <lineage>
        <taxon>Bacteria</taxon>
        <taxon>Pseudomonadati</taxon>
        <taxon>Pseudomonadota</taxon>
        <taxon>Alphaproteobacteria</taxon>
        <taxon>Candidatus Puniceispirillales</taxon>
        <taxon>Candidatus Puniceispirillaceae</taxon>
        <taxon>Candidatus Puniceispirillum</taxon>
    </lineage>
</organism>
<reference evidence="10 11" key="1">
    <citation type="journal article" date="2010" name="J. Bacteriol.">
        <title>Complete genome sequence of "Candidatus Puniceispirillum marinum" IMCC1322, a representative of the SAR116 clade in the Alphaproteobacteria.</title>
        <authorList>
            <person name="Oh H.M."/>
            <person name="Kwon K.K."/>
            <person name="Kang I."/>
            <person name="Kang S.G."/>
            <person name="Lee J.H."/>
            <person name="Kim S.J."/>
            <person name="Cho J.C."/>
        </authorList>
    </citation>
    <scope>NUCLEOTIDE SEQUENCE [LARGE SCALE GENOMIC DNA]</scope>
    <source>
        <strain evidence="10 11">IMCC1322</strain>
    </source>
</reference>
<dbReference type="InterPro" id="IPR001282">
    <property type="entry name" value="G6P_DH"/>
</dbReference>
<dbReference type="eggNOG" id="COG0364">
    <property type="taxonomic scope" value="Bacteria"/>
</dbReference>
<feature type="binding site" evidence="7">
    <location>
        <position position="242"/>
    </location>
    <ligand>
        <name>substrate</name>
    </ligand>
</feature>
<dbReference type="AlphaFoldDB" id="D5BN36"/>
<gene>
    <name evidence="7" type="primary">zwf</name>
    <name evidence="10" type="ordered locus">SAR116_1986</name>
</gene>
<feature type="binding site" evidence="7">
    <location>
        <begin position="97"/>
        <end position="98"/>
    </location>
    <ligand>
        <name>NADP(+)</name>
        <dbReference type="ChEBI" id="CHEBI:58349"/>
    </ligand>
</feature>
<dbReference type="GO" id="GO:0005829">
    <property type="term" value="C:cytosol"/>
    <property type="evidence" value="ECO:0007669"/>
    <property type="project" value="TreeGrafter"/>
</dbReference>
<dbReference type="Pfam" id="PF02781">
    <property type="entry name" value="G6PD_C"/>
    <property type="match status" value="1"/>
</dbReference>
<dbReference type="InterPro" id="IPR036291">
    <property type="entry name" value="NAD(P)-bd_dom_sf"/>
</dbReference>
<dbReference type="STRING" id="488538.SAR116_1986"/>
<accession>D5BN36</accession>
<dbReference type="Gene3D" id="3.30.360.10">
    <property type="entry name" value="Dihydrodipicolinate Reductase, domain 2"/>
    <property type="match status" value="1"/>
</dbReference>
<dbReference type="PROSITE" id="PS00069">
    <property type="entry name" value="G6P_DEHYDROGENASE"/>
    <property type="match status" value="1"/>
</dbReference>
<keyword evidence="4 7" id="KW-0521">NADP</keyword>
<dbReference type="GO" id="GO:0004345">
    <property type="term" value="F:glucose-6-phosphate dehydrogenase activity"/>
    <property type="evidence" value="ECO:0007669"/>
    <property type="project" value="UniProtKB-UniRule"/>
</dbReference>
<evidence type="ECO:0000256" key="1">
    <source>
        <dbReference type="ARBA" id="ARBA00004937"/>
    </source>
</evidence>
<dbReference type="UniPathway" id="UPA00115">
    <property type="reaction ID" value="UER00408"/>
</dbReference>
<comment type="similarity">
    <text evidence="2 7">Belongs to the glucose-6-phosphate dehydrogenase family.</text>
</comment>
<evidence type="ECO:0000256" key="3">
    <source>
        <dbReference type="ARBA" id="ARBA00022526"/>
    </source>
</evidence>
<evidence type="ECO:0000256" key="7">
    <source>
        <dbReference type="HAMAP-Rule" id="MF_00966"/>
    </source>
</evidence>
<dbReference type="HAMAP" id="MF_00966">
    <property type="entry name" value="G6PD"/>
    <property type="match status" value="1"/>
</dbReference>
<feature type="domain" description="Glucose-6-phosphate dehydrogenase NAD-binding" evidence="8">
    <location>
        <begin position="17"/>
        <end position="194"/>
    </location>
</feature>
<dbReference type="Pfam" id="PF00479">
    <property type="entry name" value="G6PD_N"/>
    <property type="match status" value="1"/>
</dbReference>
<keyword evidence="6 7" id="KW-0119">Carbohydrate metabolism</keyword>
<name>D5BN36_PUNMI</name>
<evidence type="ECO:0000256" key="4">
    <source>
        <dbReference type="ARBA" id="ARBA00022857"/>
    </source>
</evidence>
<evidence type="ECO:0000259" key="9">
    <source>
        <dbReference type="Pfam" id="PF02781"/>
    </source>
</evidence>
<dbReference type="InterPro" id="IPR019796">
    <property type="entry name" value="G6P_DH_AS"/>
</dbReference>
<dbReference type="PIRSF" id="PIRSF000110">
    <property type="entry name" value="G6PD"/>
    <property type="match status" value="1"/>
</dbReference>
<dbReference type="PANTHER" id="PTHR23429">
    <property type="entry name" value="GLUCOSE-6-PHOSPHATE 1-DEHYDROGENASE G6PD"/>
    <property type="match status" value="1"/>
</dbReference>
<evidence type="ECO:0000313" key="11">
    <source>
        <dbReference type="Proteomes" id="UP000007460"/>
    </source>
</evidence>
<dbReference type="EMBL" id="CP001751">
    <property type="protein sequence ID" value="ADE40229.1"/>
    <property type="molecule type" value="Genomic_DNA"/>
</dbReference>
<dbReference type="GO" id="GO:0006006">
    <property type="term" value="P:glucose metabolic process"/>
    <property type="evidence" value="ECO:0007669"/>
    <property type="project" value="UniProtKB-KW"/>
</dbReference>
<dbReference type="Gene3D" id="3.40.50.720">
    <property type="entry name" value="NAD(P)-binding Rossmann-like Domain"/>
    <property type="match status" value="1"/>
</dbReference>
<feature type="binding site" evidence="7">
    <location>
        <position position="189"/>
    </location>
    <ligand>
        <name>substrate</name>
    </ligand>
</feature>
<evidence type="ECO:0000259" key="8">
    <source>
        <dbReference type="Pfam" id="PF00479"/>
    </source>
</evidence>
<dbReference type="GO" id="GO:0050661">
    <property type="term" value="F:NADP binding"/>
    <property type="evidence" value="ECO:0007669"/>
    <property type="project" value="UniProtKB-UniRule"/>
</dbReference>
<evidence type="ECO:0000256" key="2">
    <source>
        <dbReference type="ARBA" id="ARBA00009975"/>
    </source>
</evidence>
<keyword evidence="11" id="KW-1185">Reference proteome</keyword>
<dbReference type="SUPFAM" id="SSF51735">
    <property type="entry name" value="NAD(P)-binding Rossmann-fold domains"/>
    <property type="match status" value="1"/>
</dbReference>
<protein>
    <recommendedName>
        <fullName evidence="7">Glucose-6-phosphate 1-dehydrogenase</fullName>
        <shortName evidence="7">G6PD</shortName>
        <ecNumber evidence="7">1.1.1.49</ecNumber>
    </recommendedName>
</protein>
<dbReference type="HOGENOM" id="CLU_013524_5_0_5"/>
<evidence type="ECO:0000313" key="10">
    <source>
        <dbReference type="EMBL" id="ADE40229.1"/>
    </source>
</evidence>
<dbReference type="SUPFAM" id="SSF55347">
    <property type="entry name" value="Glyceraldehyde-3-phosphate dehydrogenase-like, C-terminal domain"/>
    <property type="match status" value="1"/>
</dbReference>
<feature type="binding site" evidence="7">
    <location>
        <position position="341"/>
    </location>
    <ligand>
        <name>substrate</name>
    </ligand>
</feature>
<evidence type="ECO:0000256" key="6">
    <source>
        <dbReference type="ARBA" id="ARBA00023277"/>
    </source>
</evidence>
<comment type="catalytic activity">
    <reaction evidence="7">
        <text>D-glucose 6-phosphate + NADP(+) = 6-phospho-D-glucono-1,5-lactone + NADPH + H(+)</text>
        <dbReference type="Rhea" id="RHEA:15841"/>
        <dbReference type="ChEBI" id="CHEBI:15378"/>
        <dbReference type="ChEBI" id="CHEBI:57783"/>
        <dbReference type="ChEBI" id="CHEBI:57955"/>
        <dbReference type="ChEBI" id="CHEBI:58349"/>
        <dbReference type="ChEBI" id="CHEBI:61548"/>
        <dbReference type="EC" id="1.1.1.49"/>
    </reaction>
</comment>
<comment type="caution">
    <text evidence="7">Lacks conserved residue(s) required for the propagation of feature annotation.</text>
</comment>
<evidence type="ECO:0000256" key="5">
    <source>
        <dbReference type="ARBA" id="ARBA00023002"/>
    </source>
</evidence>
<feature type="binding site" evidence="7">
    <location>
        <position position="185"/>
    </location>
    <ligand>
        <name>substrate</name>
    </ligand>
</feature>
<dbReference type="InterPro" id="IPR022674">
    <property type="entry name" value="G6P_DH_NAD-bd"/>
</dbReference>
<comment type="function">
    <text evidence="7">Catalyzes the oxidation of glucose 6-phosphate to 6-phosphogluconolactone.</text>
</comment>
<sequence>MSELIPKSAEIPDSDYVIVGGTGDLALRKIFPALFWRYLAGQITTEFRLIAAARTSMTVEEFAATLRPFCADAIVDEDDGEAQWAGFIALIRIVALDVVSGEGGVTLAELVNRRLSPERPLIFYLAIAPTLFGAACDTIATHGLAVPQSRLVVEKPLGHDGSSARAINKLLLNVFDEAQIYRIDHYLGKETVQNLMALRFANTIFESQWGNHAIDHVQITVAETVGVDGRASYYDKYGALRDMIQNHLLQLVCLVGMEPPAYFNADQVRDEKLRVLRAIQPIAPEDVVRGQYEAGEVNGAPVTGYLDELGKTSNTETYVALKLTIENWRWAGAPFYVRTGKRLAQRASEIVITFKNRPHDIFTKPGAPAKPDVPNRLTIRLQPQEGLRLQLTSKEPGPGGMRLFPSELNLSFDDTFDQRLPDAYERLLMDVARGNQTLFMRLDEVLAAWDIIDPLIADIKQHDLYKYKAGSMGPAQGDDLALSDAHAWIDPHVGDA</sequence>
<dbReference type="InterPro" id="IPR022675">
    <property type="entry name" value="G6P_DH_C"/>
</dbReference>
<feature type="binding site" evidence="7">
    <location>
        <position position="54"/>
    </location>
    <ligand>
        <name>NADP(+)</name>
        <dbReference type="ChEBI" id="CHEBI:58349"/>
    </ligand>
</feature>
<dbReference type="KEGG" id="apb:SAR116_1986"/>
<dbReference type="OrthoDB" id="9802739at2"/>
<dbReference type="GO" id="GO:0009051">
    <property type="term" value="P:pentose-phosphate shunt, oxidative branch"/>
    <property type="evidence" value="ECO:0007669"/>
    <property type="project" value="TreeGrafter"/>
</dbReference>
<dbReference type="PANTHER" id="PTHR23429:SF0">
    <property type="entry name" value="GLUCOSE-6-PHOSPHATE 1-DEHYDROGENASE"/>
    <property type="match status" value="1"/>
</dbReference>
<feature type="domain" description="Glucose-6-phosphate dehydrogenase C-terminal" evidence="9">
    <location>
        <begin position="196"/>
        <end position="488"/>
    </location>
</feature>
<dbReference type="Proteomes" id="UP000007460">
    <property type="component" value="Chromosome"/>
</dbReference>
<feature type="binding site" evidence="7">
    <location>
        <position position="155"/>
    </location>
    <ligand>
        <name>NADP(+)</name>
        <dbReference type="ChEBI" id="CHEBI:58349"/>
    </ligand>
</feature>
<proteinExistence type="inferred from homology"/>
<dbReference type="EC" id="1.1.1.49" evidence="7"/>
<dbReference type="RefSeq" id="WP_013046856.1">
    <property type="nucleotide sequence ID" value="NC_014010.1"/>
</dbReference>
<keyword evidence="5 7" id="KW-0560">Oxidoreductase</keyword>
<dbReference type="PRINTS" id="PR00079">
    <property type="entry name" value="G6PDHDRGNASE"/>
</dbReference>
<comment type="pathway">
    <text evidence="1 7">Carbohydrate degradation; pentose phosphate pathway; D-ribulose 5-phosphate from D-glucose 6-phosphate (oxidative stage): step 1/3.</text>
</comment>
<keyword evidence="3 7" id="KW-0313">Glucose metabolism</keyword>
<dbReference type="NCBIfam" id="TIGR00871">
    <property type="entry name" value="zwf"/>
    <property type="match status" value="1"/>
</dbReference>
<feature type="binding site" evidence="7">
    <location>
        <position position="223"/>
    </location>
    <ligand>
        <name>substrate</name>
    </ligand>
</feature>